<dbReference type="PANTHER" id="PTHR34220:SF7">
    <property type="entry name" value="SENSOR HISTIDINE KINASE YPDA"/>
    <property type="match status" value="1"/>
</dbReference>
<dbReference type="InterPro" id="IPR010559">
    <property type="entry name" value="Sig_transdc_His_kin_internal"/>
</dbReference>
<accession>A0A6L9LBA2</accession>
<feature type="transmembrane region" description="Helical" evidence="1">
    <location>
        <begin position="96"/>
        <end position="117"/>
    </location>
</feature>
<evidence type="ECO:0000313" key="3">
    <source>
        <dbReference type="EMBL" id="NDU97825.1"/>
    </source>
</evidence>
<evidence type="ECO:0000259" key="2">
    <source>
        <dbReference type="Pfam" id="PF06580"/>
    </source>
</evidence>
<feature type="transmembrane region" description="Helical" evidence="1">
    <location>
        <begin position="145"/>
        <end position="168"/>
    </location>
</feature>
<feature type="transmembrane region" description="Helical" evidence="1">
    <location>
        <begin position="277"/>
        <end position="297"/>
    </location>
</feature>
<evidence type="ECO:0000313" key="4">
    <source>
        <dbReference type="Proteomes" id="UP000474175"/>
    </source>
</evidence>
<name>A0A6L9LBA2_9BACT</name>
<dbReference type="PANTHER" id="PTHR34220">
    <property type="entry name" value="SENSOR HISTIDINE KINASE YPDA"/>
    <property type="match status" value="1"/>
</dbReference>
<dbReference type="Pfam" id="PF06580">
    <property type="entry name" value="His_kinase"/>
    <property type="match status" value="1"/>
</dbReference>
<dbReference type="GO" id="GO:0000155">
    <property type="term" value="F:phosphorelay sensor kinase activity"/>
    <property type="evidence" value="ECO:0007669"/>
    <property type="project" value="InterPro"/>
</dbReference>
<feature type="transmembrane region" description="Helical" evidence="1">
    <location>
        <begin position="251"/>
        <end position="271"/>
    </location>
</feature>
<feature type="transmembrane region" description="Helical" evidence="1">
    <location>
        <begin position="221"/>
        <end position="239"/>
    </location>
</feature>
<keyword evidence="1" id="KW-0472">Membrane</keyword>
<dbReference type="Gene3D" id="3.30.565.10">
    <property type="entry name" value="Histidine kinase-like ATPase, C-terminal domain"/>
    <property type="match status" value="1"/>
</dbReference>
<dbReference type="Proteomes" id="UP000474175">
    <property type="component" value="Unassembled WGS sequence"/>
</dbReference>
<dbReference type="GO" id="GO:0016020">
    <property type="term" value="C:membrane"/>
    <property type="evidence" value="ECO:0007669"/>
    <property type="project" value="InterPro"/>
</dbReference>
<protein>
    <submittedName>
        <fullName evidence="3">Sensor protein lytS</fullName>
    </submittedName>
</protein>
<gene>
    <name evidence="3" type="ORF">GK108_23270</name>
</gene>
<keyword evidence="1" id="KW-0812">Transmembrane</keyword>
<sequence length="510" mass="59379">MENSTLVRRIEPFFLVSAATLYVAYILRIEMARFDNMFDRVVSRPEPIWPEHATYNYLLNTNLPLIAGVFFFLAAWYNFHYLAYPRLNQNNTDSKVWIYGLITIALLVASAFSYNYLKLYVRYRYDDLGNAIGLKAYSTYRKRTVFATTVELGFFILAFELLFQLYAYLSQKIRYDLEKYIRWVGYVLLGGSYILLLVFALESSFPIYSWFHPIRSNFFPLALIIIIYYLQAYCYTYILPKFGNFQSAATSISLVLYILLGLASTITLLIASNSFNARIIISFLFIIYATSFSVAYLRRVLSQEQTVLQTQVSTKSAELASLRAQINPHFLFNALNSLYATALKENSEKTADGIQKLGDMMRFMLQENNRERIPLSKEIEYLHNYIQLQRMRLDESHGIEIRVTIQEPDRDIYLAPMMLIPFVENAFKHGISLRNPSWIYVTLTLDATRLYFKVHNSLHARHANDPEEDKSGVGLNNVQKRLELIYPGRHELTIQQSDQDYFVALTLGFW</sequence>
<feature type="transmembrane region" description="Helical" evidence="1">
    <location>
        <begin position="65"/>
        <end position="84"/>
    </location>
</feature>
<keyword evidence="4" id="KW-1185">Reference proteome</keyword>
<dbReference type="EMBL" id="JAAFZH010000013">
    <property type="protein sequence ID" value="NDU97825.1"/>
    <property type="molecule type" value="Genomic_DNA"/>
</dbReference>
<dbReference type="InterPro" id="IPR036890">
    <property type="entry name" value="HATPase_C_sf"/>
</dbReference>
<dbReference type="RefSeq" id="WP_163953665.1">
    <property type="nucleotide sequence ID" value="NZ_JAAFZH010000013.1"/>
</dbReference>
<reference evidence="3 4" key="1">
    <citation type="submission" date="2020-02" db="EMBL/GenBank/DDBJ databases">
        <title>Draft genome sequence of two Spirosoma agri KCTC 52727 and Spirosoma terrae KCTC 52035.</title>
        <authorList>
            <person name="Rojas J."/>
            <person name="Ambika Manirajan B."/>
            <person name="Suarez C."/>
            <person name="Ratering S."/>
            <person name="Schnell S."/>
        </authorList>
    </citation>
    <scope>NUCLEOTIDE SEQUENCE [LARGE SCALE GENOMIC DNA]</scope>
    <source>
        <strain evidence="3 4">KCTC 52035</strain>
    </source>
</reference>
<evidence type="ECO:0000256" key="1">
    <source>
        <dbReference type="SAM" id="Phobius"/>
    </source>
</evidence>
<dbReference type="InterPro" id="IPR050640">
    <property type="entry name" value="Bact_2-comp_sensor_kinase"/>
</dbReference>
<comment type="caution">
    <text evidence="3">The sequence shown here is derived from an EMBL/GenBank/DDBJ whole genome shotgun (WGS) entry which is preliminary data.</text>
</comment>
<keyword evidence="1" id="KW-1133">Transmembrane helix</keyword>
<organism evidence="3 4">
    <name type="scientific">Spirosoma terrae</name>
    <dbReference type="NCBI Taxonomy" id="1968276"/>
    <lineage>
        <taxon>Bacteria</taxon>
        <taxon>Pseudomonadati</taxon>
        <taxon>Bacteroidota</taxon>
        <taxon>Cytophagia</taxon>
        <taxon>Cytophagales</taxon>
        <taxon>Cytophagaceae</taxon>
        <taxon>Spirosoma</taxon>
    </lineage>
</organism>
<dbReference type="AlphaFoldDB" id="A0A6L9LBA2"/>
<proteinExistence type="predicted"/>
<feature type="transmembrane region" description="Helical" evidence="1">
    <location>
        <begin position="12"/>
        <end position="29"/>
    </location>
</feature>
<dbReference type="SUPFAM" id="SSF55874">
    <property type="entry name" value="ATPase domain of HSP90 chaperone/DNA topoisomerase II/histidine kinase"/>
    <property type="match status" value="1"/>
</dbReference>
<feature type="domain" description="Signal transduction histidine kinase internal region" evidence="2">
    <location>
        <begin position="317"/>
        <end position="395"/>
    </location>
</feature>
<feature type="transmembrane region" description="Helical" evidence="1">
    <location>
        <begin position="180"/>
        <end position="201"/>
    </location>
</feature>